<reference evidence="6 7" key="1">
    <citation type="submission" date="2023-07" db="EMBL/GenBank/DDBJ databases">
        <title>Sorghum-associated microbial communities from plants grown in Nebraska, USA.</title>
        <authorList>
            <person name="Schachtman D."/>
        </authorList>
    </citation>
    <scope>NUCLEOTIDE SEQUENCE [LARGE SCALE GENOMIC DNA]</scope>
    <source>
        <strain evidence="6 7">584</strain>
    </source>
</reference>
<dbReference type="PANTHER" id="PTHR43065:SF47">
    <property type="match status" value="1"/>
</dbReference>
<dbReference type="SMART" id="SM00388">
    <property type="entry name" value="HisKA"/>
    <property type="match status" value="1"/>
</dbReference>
<dbReference type="InterPro" id="IPR005467">
    <property type="entry name" value="His_kinase_dom"/>
</dbReference>
<dbReference type="CDD" id="cd00082">
    <property type="entry name" value="HisKA"/>
    <property type="match status" value="1"/>
</dbReference>
<dbReference type="PROSITE" id="PS50112">
    <property type="entry name" value="PAS"/>
    <property type="match status" value="1"/>
</dbReference>
<evidence type="ECO:0000256" key="2">
    <source>
        <dbReference type="ARBA" id="ARBA00012438"/>
    </source>
</evidence>
<evidence type="ECO:0000256" key="3">
    <source>
        <dbReference type="ARBA" id="ARBA00022553"/>
    </source>
</evidence>
<dbReference type="EC" id="2.7.13.3" evidence="2"/>
<evidence type="ECO:0000259" key="4">
    <source>
        <dbReference type="PROSITE" id="PS50109"/>
    </source>
</evidence>
<dbReference type="PRINTS" id="PR00344">
    <property type="entry name" value="BCTRLSENSOR"/>
</dbReference>
<proteinExistence type="predicted"/>
<dbReference type="PANTHER" id="PTHR43065">
    <property type="entry name" value="SENSOR HISTIDINE KINASE"/>
    <property type="match status" value="1"/>
</dbReference>
<dbReference type="Pfam" id="PF01590">
    <property type="entry name" value="GAF"/>
    <property type="match status" value="1"/>
</dbReference>
<dbReference type="SMART" id="SM00065">
    <property type="entry name" value="GAF"/>
    <property type="match status" value="1"/>
</dbReference>
<dbReference type="InterPro" id="IPR036890">
    <property type="entry name" value="HATPase_C_sf"/>
</dbReference>
<protein>
    <recommendedName>
        <fullName evidence="2">histidine kinase</fullName>
        <ecNumber evidence="2">2.7.13.3</ecNumber>
    </recommendedName>
</protein>
<dbReference type="SUPFAM" id="SSF55874">
    <property type="entry name" value="ATPase domain of HSP90 chaperone/DNA topoisomerase II/histidine kinase"/>
    <property type="match status" value="1"/>
</dbReference>
<dbReference type="InterPro" id="IPR000014">
    <property type="entry name" value="PAS"/>
</dbReference>
<dbReference type="PROSITE" id="PS50109">
    <property type="entry name" value="HIS_KIN"/>
    <property type="match status" value="1"/>
</dbReference>
<dbReference type="Gene3D" id="3.30.565.10">
    <property type="entry name" value="Histidine kinase-like ATPase, C-terminal domain"/>
    <property type="match status" value="1"/>
</dbReference>
<name>A0ABU1JZK0_9PROT</name>
<keyword evidence="7" id="KW-1185">Reference proteome</keyword>
<dbReference type="Gene3D" id="1.10.287.130">
    <property type="match status" value="1"/>
</dbReference>
<dbReference type="GO" id="GO:0016301">
    <property type="term" value="F:kinase activity"/>
    <property type="evidence" value="ECO:0007669"/>
    <property type="project" value="UniProtKB-KW"/>
</dbReference>
<gene>
    <name evidence="6" type="ORF">E9232_006605</name>
</gene>
<dbReference type="Gene3D" id="3.30.450.20">
    <property type="entry name" value="PAS domain"/>
    <property type="match status" value="2"/>
</dbReference>
<dbReference type="Pfam" id="PF02518">
    <property type="entry name" value="HATPase_c"/>
    <property type="match status" value="1"/>
</dbReference>
<evidence type="ECO:0000313" key="6">
    <source>
        <dbReference type="EMBL" id="MDR6294051.1"/>
    </source>
</evidence>
<sequence>MTAASRSGTQAPNPALDPVLDAIAAVLGAGICVLDAEDRLLAWNDTYLTLFPEEADLLRPGLPLKETVRRFFETHLEPAERPFIDRHVAAALERHRNPPSSYTRQCKDGRWLSLEVRRLADGRLLKIFTDVTSRHDSGAMKEAITAVDVGLIRYAGDGTFQTANRAASVLFPALVGQFRSGSTRGDHIRLLADSVLAPGEAARAERLLAMPQPDAAPREPAVLRDRDGRWLQYEERRQDDGGVVMIWQDVTVRIDAQAELDGLRLRMTDAIESIHDGFVLFDAEDRLVLSNSAYRRLYGIGDGEIAAGTAFRTLVETAIARGLYADADNVVDWMRRRLRHHRGDSAPLDLPLADGRWVRMTERPTHEGGIVGIHVDITDIKRREAALGDSERRLAATLADDARRTAMLDAIGYAATQIIGRSTWRAGIQEMLARLGRATGTDRTYIFEVQDLPGGRLTSRYSYEWVAEGVPALIDDPQMHDHPLPDDPAVLQALIDERMTGMAALSGWNLGSELEQRELRRQGVRSNLKVPILFGGRWWGTMGFDDIREEERSWRADEIDVLKSAASLIGAAIERGRMDEELRRSAADLERRVEDRTAQYARVAEELQGTVADLRRTQADLVQAEKMASLAQLVAGVAHEINTPVGTALSAASHLEERARAFAEIVAGGQIRRSELERFVDRAGEVSRLLLSNLERAAALIREFKQVAVDQTSAERRTFDLATYLEGVITSLAPNYRRTPHRVTLRSPAGITMDSFPGALSQIVTNLVINALAHAFPTGAPGTVALTVAPGPEPGQVILGFADDGAGIPPETIGRIFDPFFTTKRGAGGSGLGLHIVYNLVTASLGGQITVDSTPGHGTRFTVILPLVAPGAAEGRAD</sequence>
<dbReference type="SUPFAM" id="SSF55781">
    <property type="entry name" value="GAF domain-like"/>
    <property type="match status" value="1"/>
</dbReference>
<dbReference type="InterPro" id="IPR004358">
    <property type="entry name" value="Sig_transdc_His_kin-like_C"/>
</dbReference>
<comment type="catalytic activity">
    <reaction evidence="1">
        <text>ATP + protein L-histidine = ADP + protein N-phospho-L-histidine.</text>
        <dbReference type="EC" id="2.7.13.3"/>
    </reaction>
</comment>
<dbReference type="RefSeq" id="WP_309801467.1">
    <property type="nucleotide sequence ID" value="NZ_JAVDPW010000015.1"/>
</dbReference>
<dbReference type="CDD" id="cd00130">
    <property type="entry name" value="PAS"/>
    <property type="match status" value="1"/>
</dbReference>
<dbReference type="InterPro" id="IPR003661">
    <property type="entry name" value="HisK_dim/P_dom"/>
</dbReference>
<dbReference type="InterPro" id="IPR003594">
    <property type="entry name" value="HATPase_dom"/>
</dbReference>
<keyword evidence="3" id="KW-0597">Phosphoprotein</keyword>
<dbReference type="Pfam" id="PF12860">
    <property type="entry name" value="PAS_7"/>
    <property type="match status" value="2"/>
</dbReference>
<dbReference type="Gene3D" id="3.30.450.40">
    <property type="match status" value="1"/>
</dbReference>
<comment type="caution">
    <text evidence="6">The sequence shown here is derived from an EMBL/GenBank/DDBJ whole genome shotgun (WGS) entry which is preliminary data.</text>
</comment>
<dbReference type="Proteomes" id="UP001262410">
    <property type="component" value="Unassembled WGS sequence"/>
</dbReference>
<keyword evidence="6" id="KW-0808">Transferase</keyword>
<evidence type="ECO:0000259" key="5">
    <source>
        <dbReference type="PROSITE" id="PS50112"/>
    </source>
</evidence>
<evidence type="ECO:0000256" key="1">
    <source>
        <dbReference type="ARBA" id="ARBA00000085"/>
    </source>
</evidence>
<dbReference type="SMART" id="SM00091">
    <property type="entry name" value="PAS"/>
    <property type="match status" value="2"/>
</dbReference>
<dbReference type="InterPro" id="IPR029016">
    <property type="entry name" value="GAF-like_dom_sf"/>
</dbReference>
<organism evidence="6 7">
    <name type="scientific">Inquilinus ginsengisoli</name>
    <dbReference type="NCBI Taxonomy" id="363840"/>
    <lineage>
        <taxon>Bacteria</taxon>
        <taxon>Pseudomonadati</taxon>
        <taxon>Pseudomonadota</taxon>
        <taxon>Alphaproteobacteria</taxon>
        <taxon>Rhodospirillales</taxon>
        <taxon>Rhodospirillaceae</taxon>
        <taxon>Inquilinus</taxon>
    </lineage>
</organism>
<feature type="domain" description="Histidine kinase" evidence="4">
    <location>
        <begin position="636"/>
        <end position="869"/>
    </location>
</feature>
<accession>A0ABU1JZK0</accession>
<dbReference type="EMBL" id="JAVDPW010000015">
    <property type="protein sequence ID" value="MDR6294051.1"/>
    <property type="molecule type" value="Genomic_DNA"/>
</dbReference>
<keyword evidence="6" id="KW-0418">Kinase</keyword>
<dbReference type="SMART" id="SM00387">
    <property type="entry name" value="HATPase_c"/>
    <property type="match status" value="1"/>
</dbReference>
<feature type="domain" description="PAS" evidence="5">
    <location>
        <begin position="263"/>
        <end position="305"/>
    </location>
</feature>
<dbReference type="InterPro" id="IPR003018">
    <property type="entry name" value="GAF"/>
</dbReference>
<evidence type="ECO:0000313" key="7">
    <source>
        <dbReference type="Proteomes" id="UP001262410"/>
    </source>
</evidence>
<dbReference type="InterPro" id="IPR035965">
    <property type="entry name" value="PAS-like_dom_sf"/>
</dbReference>
<dbReference type="SUPFAM" id="SSF55785">
    <property type="entry name" value="PYP-like sensor domain (PAS domain)"/>
    <property type="match status" value="2"/>
</dbReference>